<protein>
    <submittedName>
        <fullName evidence="1">Uncharacterized protein</fullName>
    </submittedName>
</protein>
<accession>A0A1Q9EG31</accession>
<proteinExistence type="predicted"/>
<sequence length="178" mass="19832">MFSVALAAKVVYVRDVGRGNLGLRPTNPEAGGPPVLVFLDVNGWHAYEEGQYPKWPNQAQLSGFWKTIAAHNTEMKNELKGHLDEHQDANQCRAVSWPRFVFTTDGDRGESQINMGRRTHDFDGLDTGGWMWDSDPKRRFGFMAVVTPSDGEAPSKDKVDQLMSLWGEKATKVALLVG</sequence>
<dbReference type="Proteomes" id="UP000186817">
    <property type="component" value="Unassembled WGS sequence"/>
</dbReference>
<comment type="caution">
    <text evidence="1">The sequence shown here is derived from an EMBL/GenBank/DDBJ whole genome shotgun (WGS) entry which is preliminary data.</text>
</comment>
<reference evidence="1 2" key="1">
    <citation type="submission" date="2016-02" db="EMBL/GenBank/DDBJ databases">
        <title>Genome analysis of coral dinoflagellate symbionts highlights evolutionary adaptations to a symbiotic lifestyle.</title>
        <authorList>
            <person name="Aranda M."/>
            <person name="Li Y."/>
            <person name="Liew Y.J."/>
            <person name="Baumgarten S."/>
            <person name="Simakov O."/>
            <person name="Wilson M."/>
            <person name="Piel J."/>
            <person name="Ashoor H."/>
            <person name="Bougouffa S."/>
            <person name="Bajic V.B."/>
            <person name="Ryu T."/>
            <person name="Ravasi T."/>
            <person name="Bayer T."/>
            <person name="Micklem G."/>
            <person name="Kim H."/>
            <person name="Bhak J."/>
            <person name="Lajeunesse T.C."/>
            <person name="Voolstra C.R."/>
        </authorList>
    </citation>
    <scope>NUCLEOTIDE SEQUENCE [LARGE SCALE GENOMIC DNA]</scope>
    <source>
        <strain evidence="1 2">CCMP2467</strain>
    </source>
</reference>
<keyword evidence="2" id="KW-1185">Reference proteome</keyword>
<dbReference type="EMBL" id="LSRX01000162">
    <property type="protein sequence ID" value="OLQ06337.1"/>
    <property type="molecule type" value="Genomic_DNA"/>
</dbReference>
<dbReference type="AlphaFoldDB" id="A0A1Q9EG31"/>
<organism evidence="1 2">
    <name type="scientific">Symbiodinium microadriaticum</name>
    <name type="common">Dinoflagellate</name>
    <name type="synonym">Zooxanthella microadriatica</name>
    <dbReference type="NCBI Taxonomy" id="2951"/>
    <lineage>
        <taxon>Eukaryota</taxon>
        <taxon>Sar</taxon>
        <taxon>Alveolata</taxon>
        <taxon>Dinophyceae</taxon>
        <taxon>Suessiales</taxon>
        <taxon>Symbiodiniaceae</taxon>
        <taxon>Symbiodinium</taxon>
    </lineage>
</organism>
<gene>
    <name evidence="1" type="ORF">AK812_SmicGene10352</name>
</gene>
<evidence type="ECO:0000313" key="1">
    <source>
        <dbReference type="EMBL" id="OLQ06337.1"/>
    </source>
</evidence>
<evidence type="ECO:0000313" key="2">
    <source>
        <dbReference type="Proteomes" id="UP000186817"/>
    </source>
</evidence>
<name>A0A1Q9EG31_SYMMI</name>